<dbReference type="EMBL" id="FO082872">
    <property type="protein sequence ID" value="CCF73389.1"/>
    <property type="molecule type" value="Genomic_DNA"/>
</dbReference>
<dbReference type="RefSeq" id="XP_012647998.1">
    <property type="nucleotide sequence ID" value="XM_012792544.1"/>
</dbReference>
<keyword evidence="4" id="KW-1185">Reference proteome</keyword>
<evidence type="ECO:0000313" key="4">
    <source>
        <dbReference type="Proteomes" id="UP000002899"/>
    </source>
</evidence>
<feature type="compositionally biased region" description="Low complexity" evidence="1">
    <location>
        <begin position="137"/>
        <end position="146"/>
    </location>
</feature>
<keyword evidence="2" id="KW-0732">Signal</keyword>
<feature type="chain" id="PRO_5003710744" evidence="2">
    <location>
        <begin position="24"/>
        <end position="146"/>
    </location>
</feature>
<dbReference type="Proteomes" id="UP000002899">
    <property type="component" value="Chromosome II"/>
</dbReference>
<evidence type="ECO:0000256" key="1">
    <source>
        <dbReference type="SAM" id="MobiDB-lite"/>
    </source>
</evidence>
<reference evidence="3 4" key="2">
    <citation type="journal article" date="2013" name="PLoS ONE">
        <title>Whole genome mapping and re-organization of the nuclear and mitochondrial genomes of Babesia microti isolates.</title>
        <authorList>
            <person name="Cornillot E."/>
            <person name="Dassouli A."/>
            <person name="Garg A."/>
            <person name="Pachikara N."/>
            <person name="Randazzo S."/>
            <person name="Depoix D."/>
            <person name="Carcy B."/>
            <person name="Delbecq S."/>
            <person name="Frutos R."/>
            <person name="Silva J.C."/>
            <person name="Sutton R."/>
            <person name="Krause P.J."/>
            <person name="Mamoun C.B."/>
        </authorList>
    </citation>
    <scope>NUCLEOTIDE SEQUENCE [LARGE SCALE GENOMIC DNA]</scope>
    <source>
        <strain evidence="3 4">RI</strain>
    </source>
</reference>
<feature type="compositionally biased region" description="Acidic residues" evidence="1">
    <location>
        <begin position="118"/>
        <end position="136"/>
    </location>
</feature>
<accession>I7J9M8</accession>
<feature type="signal peptide" evidence="2">
    <location>
        <begin position="1"/>
        <end position="23"/>
    </location>
</feature>
<evidence type="ECO:0000313" key="3">
    <source>
        <dbReference type="EMBL" id="CCF73389.1"/>
    </source>
</evidence>
<sequence length="146" mass="16025">MNIKYQIHFFIATILAIWRNVECKHYIGRSTSKIASNTKITSKGVNKGNSPKRRLIFGVLGSLLSPVITPLVKGIGDMINPQPPPEPPNMDTLVANVGDAITKKLSEQKKKRRKDESDNSEDEDEENEESDDDDDGNASGADAGDD</sequence>
<evidence type="ECO:0000256" key="2">
    <source>
        <dbReference type="SAM" id="SignalP"/>
    </source>
</evidence>
<gene>
    <name evidence="3" type="ORF">BMR1_02g01130</name>
</gene>
<reference evidence="3 4" key="1">
    <citation type="journal article" date="2012" name="Nucleic Acids Res.">
        <title>Sequencing of the smallest Apicomplexan genome from the human pathogen Babesia microti.</title>
        <authorList>
            <person name="Cornillot E."/>
            <person name="Hadj-Kaddour K."/>
            <person name="Dassouli A."/>
            <person name="Noel B."/>
            <person name="Ranwez V."/>
            <person name="Vacherie B."/>
            <person name="Augagneur Y."/>
            <person name="Bres V."/>
            <person name="Duclos A."/>
            <person name="Randazzo S."/>
            <person name="Carcy B."/>
            <person name="Debierre-Grockiego F."/>
            <person name="Delbecq S."/>
            <person name="Moubri-Menage K."/>
            <person name="Shams-Eldin H."/>
            <person name="Usmani-Brown S."/>
            <person name="Bringaud F."/>
            <person name="Wincker P."/>
            <person name="Vivares C.P."/>
            <person name="Schwarz R.T."/>
            <person name="Schetters T.P."/>
            <person name="Krause P.J."/>
            <person name="Gorenflot A."/>
            <person name="Berry V."/>
            <person name="Barbe V."/>
            <person name="Ben Mamoun C."/>
        </authorList>
    </citation>
    <scope>NUCLEOTIDE SEQUENCE [LARGE SCALE GENOMIC DNA]</scope>
    <source>
        <strain evidence="3 4">RI</strain>
    </source>
</reference>
<dbReference type="AlphaFoldDB" id="I7J9M8"/>
<reference evidence="3 4" key="3">
    <citation type="journal article" date="2016" name="Sci. Rep.">
        <title>Genome-wide diversity and gene expression profiling of Babesia microti isolates identify polymorphic genes that mediate host-pathogen interactions.</title>
        <authorList>
            <person name="Silva J.C."/>
            <person name="Cornillot E."/>
            <person name="McCracken C."/>
            <person name="Usmani-Brown S."/>
            <person name="Dwivedi A."/>
            <person name="Ifeonu O.O."/>
            <person name="Crabtree J."/>
            <person name="Gotia H.T."/>
            <person name="Virji A.Z."/>
            <person name="Reynes C."/>
            <person name="Colinge J."/>
            <person name="Kumar V."/>
            <person name="Lawres L."/>
            <person name="Pazzi J.E."/>
            <person name="Pablo J.V."/>
            <person name="Hung C."/>
            <person name="Brancato J."/>
            <person name="Kumari P."/>
            <person name="Orvis J."/>
            <person name="Tretina K."/>
            <person name="Chibucos M."/>
            <person name="Ott S."/>
            <person name="Sadzewicz L."/>
            <person name="Sengamalay N."/>
            <person name="Shetty A.C."/>
            <person name="Su Q."/>
            <person name="Tallon L."/>
            <person name="Fraser C.M."/>
            <person name="Frutos R."/>
            <person name="Molina D.M."/>
            <person name="Krause P.J."/>
            <person name="Ben Mamoun C."/>
        </authorList>
    </citation>
    <scope>NUCLEOTIDE SEQUENCE [LARGE SCALE GENOMIC DNA]</scope>
    <source>
        <strain evidence="3 4">RI</strain>
    </source>
</reference>
<organism evidence="3 4">
    <name type="scientific">Babesia microti (strain RI)</name>
    <dbReference type="NCBI Taxonomy" id="1133968"/>
    <lineage>
        <taxon>Eukaryota</taxon>
        <taxon>Sar</taxon>
        <taxon>Alveolata</taxon>
        <taxon>Apicomplexa</taxon>
        <taxon>Aconoidasida</taxon>
        <taxon>Piroplasmida</taxon>
        <taxon>Babesiidae</taxon>
        <taxon>Babesia</taxon>
    </lineage>
</organism>
<dbReference type="GeneID" id="24424013"/>
<proteinExistence type="predicted"/>
<protein>
    <submittedName>
        <fullName evidence="3">Uncharacterized protein</fullName>
    </submittedName>
</protein>
<dbReference type="KEGG" id="bmic:BMR1_02g01130"/>
<name>I7J9M8_BABMR</name>
<dbReference type="VEuPathDB" id="PiroplasmaDB:BMR1_02g01130"/>
<feature type="region of interest" description="Disordered" evidence="1">
    <location>
        <begin position="76"/>
        <end position="146"/>
    </location>
</feature>